<dbReference type="OMA" id="PLHFCCG"/>
<evidence type="ECO:0000313" key="1">
    <source>
        <dbReference type="EMBL" id="EMS56498.1"/>
    </source>
</evidence>
<proteinExistence type="predicted"/>
<reference evidence="1" key="1">
    <citation type="journal article" date="2013" name="Nature">
        <title>Draft genome of the wheat A-genome progenitor Triticum urartu.</title>
        <authorList>
            <person name="Ling H.Q."/>
            <person name="Zhao S."/>
            <person name="Liu D."/>
            <person name="Wang J."/>
            <person name="Sun H."/>
            <person name="Zhang C."/>
            <person name="Fan H."/>
            <person name="Li D."/>
            <person name="Dong L."/>
            <person name="Tao Y."/>
            <person name="Gao C."/>
            <person name="Wu H."/>
            <person name="Li Y."/>
            <person name="Cui Y."/>
            <person name="Guo X."/>
            <person name="Zheng S."/>
            <person name="Wang B."/>
            <person name="Yu K."/>
            <person name="Liang Q."/>
            <person name="Yang W."/>
            <person name="Lou X."/>
            <person name="Chen J."/>
            <person name="Feng M."/>
            <person name="Jian J."/>
            <person name="Zhang X."/>
            <person name="Luo G."/>
            <person name="Jiang Y."/>
            <person name="Liu J."/>
            <person name="Wang Z."/>
            <person name="Sha Y."/>
            <person name="Zhang B."/>
            <person name="Wu H."/>
            <person name="Tang D."/>
            <person name="Shen Q."/>
            <person name="Xue P."/>
            <person name="Zou S."/>
            <person name="Wang X."/>
            <person name="Liu X."/>
            <person name="Wang F."/>
            <person name="Yang Y."/>
            <person name="An X."/>
            <person name="Dong Z."/>
            <person name="Zhang K."/>
            <person name="Zhang X."/>
            <person name="Luo M.C."/>
            <person name="Dvorak J."/>
            <person name="Tong Y."/>
            <person name="Wang J."/>
            <person name="Yang H."/>
            <person name="Li Z."/>
            <person name="Wang D."/>
            <person name="Zhang A."/>
            <person name="Wang J."/>
        </authorList>
    </citation>
    <scope>NUCLEOTIDE SEQUENCE</scope>
</reference>
<accession>M7Z073</accession>
<protein>
    <submittedName>
        <fullName evidence="1">Uncharacterized protein</fullName>
    </submittedName>
</protein>
<gene>
    <name evidence="1" type="ORF">TRIUR3_35108</name>
</gene>
<sequence length="110" mass="11883">MTRRASDCRLAAAPLPSPPRAAPPKLKQAIPLASKPHVLSRTAIRLRPCRCARPLQVAVIHLYNFTAVGLPARQAAPPVLISDQDRSLASERAPRGLASKVLLPLHFRCG</sequence>
<dbReference type="AlphaFoldDB" id="M7Z073"/>
<name>M7Z073_TRIUA</name>
<organism evidence="1">
    <name type="scientific">Triticum urartu</name>
    <name type="common">Red wild einkorn</name>
    <name type="synonym">Crithodium urartu</name>
    <dbReference type="NCBI Taxonomy" id="4572"/>
    <lineage>
        <taxon>Eukaryota</taxon>
        <taxon>Viridiplantae</taxon>
        <taxon>Streptophyta</taxon>
        <taxon>Embryophyta</taxon>
        <taxon>Tracheophyta</taxon>
        <taxon>Spermatophyta</taxon>
        <taxon>Magnoliopsida</taxon>
        <taxon>Liliopsida</taxon>
        <taxon>Poales</taxon>
        <taxon>Poaceae</taxon>
        <taxon>BOP clade</taxon>
        <taxon>Pooideae</taxon>
        <taxon>Triticodae</taxon>
        <taxon>Triticeae</taxon>
        <taxon>Triticinae</taxon>
        <taxon>Triticum</taxon>
    </lineage>
</organism>
<dbReference type="EMBL" id="KD157368">
    <property type="protein sequence ID" value="EMS56498.1"/>
    <property type="molecule type" value="Genomic_DNA"/>
</dbReference>